<proteinExistence type="predicted"/>
<dbReference type="OrthoDB" id="2351940at2759"/>
<name>A0A9N9BGI0_9GLOM</name>
<accession>A0A9N9BGI0</accession>
<feature type="compositionally biased region" description="Polar residues" evidence="1">
    <location>
        <begin position="67"/>
        <end position="81"/>
    </location>
</feature>
<evidence type="ECO:0000313" key="3">
    <source>
        <dbReference type="Proteomes" id="UP000789739"/>
    </source>
</evidence>
<keyword evidence="3" id="KW-1185">Reference proteome</keyword>
<evidence type="ECO:0000256" key="1">
    <source>
        <dbReference type="SAM" id="MobiDB-lite"/>
    </source>
</evidence>
<reference evidence="2" key="1">
    <citation type="submission" date="2021-06" db="EMBL/GenBank/DDBJ databases">
        <authorList>
            <person name="Kallberg Y."/>
            <person name="Tangrot J."/>
            <person name="Rosling A."/>
        </authorList>
    </citation>
    <scope>NUCLEOTIDE SEQUENCE</scope>
    <source>
        <strain evidence="2">BR232B</strain>
    </source>
</reference>
<protein>
    <submittedName>
        <fullName evidence="2">3477_t:CDS:1</fullName>
    </submittedName>
</protein>
<dbReference type="AlphaFoldDB" id="A0A9N9BGI0"/>
<evidence type="ECO:0000313" key="2">
    <source>
        <dbReference type="EMBL" id="CAG8565436.1"/>
    </source>
</evidence>
<dbReference type="EMBL" id="CAJVPI010000714">
    <property type="protein sequence ID" value="CAG8565436.1"/>
    <property type="molecule type" value="Genomic_DNA"/>
</dbReference>
<feature type="compositionally biased region" description="Basic residues" evidence="1">
    <location>
        <begin position="82"/>
        <end position="92"/>
    </location>
</feature>
<comment type="caution">
    <text evidence="2">The sequence shown here is derived from an EMBL/GenBank/DDBJ whole genome shotgun (WGS) entry which is preliminary data.</text>
</comment>
<feature type="region of interest" description="Disordered" evidence="1">
    <location>
        <begin position="67"/>
        <end position="92"/>
    </location>
</feature>
<dbReference type="Proteomes" id="UP000789739">
    <property type="component" value="Unassembled WGS sequence"/>
</dbReference>
<sequence>MRITANPNPAVQSSSVRSSSLSSSTTLLQQLSQSTGFATFLQSLNSNPSTRYDNIDNILNNRLLQHSGSVNRMSSRSGSTSLHRRNSIRDHRGARRKLRSLMGTSGEFPLTFDVLDCDGGCFSSRYNVENILRQDSSVYCSSKSTNINIRLKFNDRHRGVSDATFILTKIIVKAPQQGYTAPCKEGLIFVSHEPISVEATERYDDFTEAKYKELLASGDGYIDDSWPAAYFCIDSSTSLFEQAITPNRSGKFVLVKLLRADGDANNIDLQYLGLIGATGPRSFDAGSFR</sequence>
<organism evidence="2 3">
    <name type="scientific">Paraglomus brasilianum</name>
    <dbReference type="NCBI Taxonomy" id="144538"/>
    <lineage>
        <taxon>Eukaryota</taxon>
        <taxon>Fungi</taxon>
        <taxon>Fungi incertae sedis</taxon>
        <taxon>Mucoromycota</taxon>
        <taxon>Glomeromycotina</taxon>
        <taxon>Glomeromycetes</taxon>
        <taxon>Paraglomerales</taxon>
        <taxon>Paraglomeraceae</taxon>
        <taxon>Paraglomus</taxon>
    </lineage>
</organism>
<gene>
    <name evidence="2" type="ORF">PBRASI_LOCUS5815</name>
</gene>